<dbReference type="GO" id="GO:0003677">
    <property type="term" value="F:DNA binding"/>
    <property type="evidence" value="ECO:0007669"/>
    <property type="project" value="UniProtKB-KW"/>
</dbReference>
<dbReference type="Gene3D" id="1.10.10.10">
    <property type="entry name" value="Winged helix-like DNA-binding domain superfamily/Winged helix DNA-binding domain"/>
    <property type="match status" value="1"/>
</dbReference>
<dbReference type="KEGG" id="vne:CFK40_04205"/>
<comment type="similarity">
    <text evidence="1">Belongs to the sigma-70 factor family. ECF subfamily.</text>
</comment>
<gene>
    <name evidence="8" type="ORF">CFK40_04205</name>
</gene>
<sequence>MDKNNQFTFEAIFEQNQRRIHYHIHKLRINDPHQEFYQEGLFAMWNAYKTYEPDKGVMSTYFNYTIKNRLIDLMRKKSREQQNEGACVQEIGNRTYNSNRIRKSNALIPDITDIPIDDSSTMIWEHVKSLVTESQWSWVYHYIILNMSMKEIAEQEGTTVEAVKSHGKRARKRLREAGLKELMRGLD</sequence>
<keyword evidence="5" id="KW-0804">Transcription</keyword>
<dbReference type="RefSeq" id="WP_089530875.1">
    <property type="nucleotide sequence ID" value="NZ_CP022437.1"/>
</dbReference>
<reference evidence="8 9" key="1">
    <citation type="journal article" date="2003" name="Int. J. Syst. Evol. Microbiol.">
        <title>Virgibacillus carmonensis sp. nov., Virgibacillus necropolis sp. nov. and Virgibacillus picturae sp. nov., three novel species isolated from deteriorated mural paintings, transfer of the species of the genus salibacillus to Virgibacillus, as Virgibacillus marismortui comb. nov. and Virgibacillus salexigens comb. nov., and emended description of the genus Virgibacillus.</title>
        <authorList>
            <person name="Heyrman J."/>
            <person name="Logan N.A."/>
            <person name="Busse H.J."/>
            <person name="Balcaen A."/>
            <person name="Lebbe L."/>
            <person name="Rodriguez-Diaz M."/>
            <person name="Swings J."/>
            <person name="De Vos P."/>
        </authorList>
    </citation>
    <scope>NUCLEOTIDE SEQUENCE [LARGE SCALE GENOMIC DNA]</scope>
    <source>
        <strain evidence="8 9">LMG 19488</strain>
    </source>
</reference>
<keyword evidence="3" id="KW-0731">Sigma factor</keyword>
<dbReference type="GO" id="GO:0006352">
    <property type="term" value="P:DNA-templated transcription initiation"/>
    <property type="evidence" value="ECO:0007669"/>
    <property type="project" value="InterPro"/>
</dbReference>
<evidence type="ECO:0008006" key="10">
    <source>
        <dbReference type="Google" id="ProtNLM"/>
    </source>
</evidence>
<evidence type="ECO:0000256" key="3">
    <source>
        <dbReference type="ARBA" id="ARBA00023082"/>
    </source>
</evidence>
<dbReference type="SUPFAM" id="SSF88659">
    <property type="entry name" value="Sigma3 and sigma4 domains of RNA polymerase sigma factors"/>
    <property type="match status" value="1"/>
</dbReference>
<dbReference type="InterPro" id="IPR036388">
    <property type="entry name" value="WH-like_DNA-bd_sf"/>
</dbReference>
<evidence type="ECO:0000313" key="9">
    <source>
        <dbReference type="Proteomes" id="UP000204391"/>
    </source>
</evidence>
<proteinExistence type="inferred from homology"/>
<organism evidence="8 9">
    <name type="scientific">Virgibacillus necropolis</name>
    <dbReference type="NCBI Taxonomy" id="163877"/>
    <lineage>
        <taxon>Bacteria</taxon>
        <taxon>Bacillati</taxon>
        <taxon>Bacillota</taxon>
        <taxon>Bacilli</taxon>
        <taxon>Bacillales</taxon>
        <taxon>Bacillaceae</taxon>
        <taxon>Virgibacillus</taxon>
    </lineage>
</organism>
<dbReference type="NCBIfam" id="TIGR02937">
    <property type="entry name" value="sigma70-ECF"/>
    <property type="match status" value="1"/>
</dbReference>
<evidence type="ECO:0000313" key="8">
    <source>
        <dbReference type="EMBL" id="ASN04267.1"/>
    </source>
</evidence>
<feature type="domain" description="RNA polymerase sigma factor 70 region 4 type 2" evidence="7">
    <location>
        <begin position="144"/>
        <end position="174"/>
    </location>
</feature>
<dbReference type="Pfam" id="PF08281">
    <property type="entry name" value="Sigma70_r4_2"/>
    <property type="match status" value="1"/>
</dbReference>
<evidence type="ECO:0000256" key="2">
    <source>
        <dbReference type="ARBA" id="ARBA00023015"/>
    </source>
</evidence>
<accession>A0A221M9F3</accession>
<dbReference type="InterPro" id="IPR007627">
    <property type="entry name" value="RNA_pol_sigma70_r2"/>
</dbReference>
<dbReference type="GO" id="GO:0016987">
    <property type="term" value="F:sigma factor activity"/>
    <property type="evidence" value="ECO:0007669"/>
    <property type="project" value="UniProtKB-KW"/>
</dbReference>
<dbReference type="InterPro" id="IPR014284">
    <property type="entry name" value="RNA_pol_sigma-70_dom"/>
</dbReference>
<dbReference type="Proteomes" id="UP000204391">
    <property type="component" value="Chromosome"/>
</dbReference>
<feature type="domain" description="RNA polymerase sigma-70 region 2" evidence="6">
    <location>
        <begin position="12"/>
        <end position="79"/>
    </location>
</feature>
<dbReference type="InterPro" id="IPR013324">
    <property type="entry name" value="RNA_pol_sigma_r3/r4-like"/>
</dbReference>
<evidence type="ECO:0000259" key="6">
    <source>
        <dbReference type="Pfam" id="PF04542"/>
    </source>
</evidence>
<evidence type="ECO:0000259" key="7">
    <source>
        <dbReference type="Pfam" id="PF08281"/>
    </source>
</evidence>
<dbReference type="EMBL" id="CP022437">
    <property type="protein sequence ID" value="ASN04267.1"/>
    <property type="molecule type" value="Genomic_DNA"/>
</dbReference>
<keyword evidence="4" id="KW-0238">DNA-binding</keyword>
<keyword evidence="9" id="KW-1185">Reference proteome</keyword>
<dbReference type="PANTHER" id="PTHR43133:SF8">
    <property type="entry name" value="RNA POLYMERASE SIGMA FACTOR HI_1459-RELATED"/>
    <property type="match status" value="1"/>
</dbReference>
<protein>
    <recommendedName>
        <fullName evidence="10">RNA polymerase subunit sigma-70</fullName>
    </recommendedName>
</protein>
<dbReference type="Gene3D" id="1.10.1740.10">
    <property type="match status" value="1"/>
</dbReference>
<evidence type="ECO:0000256" key="4">
    <source>
        <dbReference type="ARBA" id="ARBA00023125"/>
    </source>
</evidence>
<dbReference type="InterPro" id="IPR039425">
    <property type="entry name" value="RNA_pol_sigma-70-like"/>
</dbReference>
<dbReference type="InterPro" id="IPR013249">
    <property type="entry name" value="RNA_pol_sigma70_r4_t2"/>
</dbReference>
<evidence type="ECO:0000256" key="5">
    <source>
        <dbReference type="ARBA" id="ARBA00023163"/>
    </source>
</evidence>
<dbReference type="OrthoDB" id="9783788at2"/>
<dbReference type="PANTHER" id="PTHR43133">
    <property type="entry name" value="RNA POLYMERASE ECF-TYPE SIGMA FACTO"/>
    <property type="match status" value="1"/>
</dbReference>
<dbReference type="Pfam" id="PF04542">
    <property type="entry name" value="Sigma70_r2"/>
    <property type="match status" value="1"/>
</dbReference>
<name>A0A221M9F3_9BACI</name>
<keyword evidence="2" id="KW-0805">Transcription regulation</keyword>
<dbReference type="AlphaFoldDB" id="A0A221M9F3"/>
<evidence type="ECO:0000256" key="1">
    <source>
        <dbReference type="ARBA" id="ARBA00010641"/>
    </source>
</evidence>
<dbReference type="SUPFAM" id="SSF88946">
    <property type="entry name" value="Sigma2 domain of RNA polymerase sigma factors"/>
    <property type="match status" value="1"/>
</dbReference>
<dbReference type="InterPro" id="IPR013325">
    <property type="entry name" value="RNA_pol_sigma_r2"/>
</dbReference>